<feature type="transmembrane region" description="Helical" evidence="1">
    <location>
        <begin position="55"/>
        <end position="76"/>
    </location>
</feature>
<dbReference type="Proteomes" id="UP000785679">
    <property type="component" value="Unassembled WGS sequence"/>
</dbReference>
<name>A0A8J8P5G2_HALGN</name>
<feature type="transmembrane region" description="Helical" evidence="1">
    <location>
        <begin position="214"/>
        <end position="238"/>
    </location>
</feature>
<keyword evidence="4" id="KW-1185">Reference proteome</keyword>
<sequence length="920" mass="106735">MTLAKGNLRLLTFDRLSENDGISSGSSMRKISSQLRKRLFKINFVLFHRRPIGSFVYQLFLIIEFFQLFFLTYYSVSSRNGFINPRKESLSVESYMGKLLSQLSGQKYNLTEEAERLESMLSKIQLTTIQNNLFRMDEFAKFAIPNLYYLNSDGEDDFYSTYWVATGIFYGVIALYFGLGPILFKIHKQSQQSEAFKILTLILANIGKDEFDKILIIVLILVTLAQVPIFTLLFQGFLCDEDPLQDYTIPSVSCGNSKHQLYVLFSIITLLLYIGLTCIVFILKHSERLGSTQPWAAFNSTFPLVKVGVKLILSASFILDKKAEYKSEVAFAALGLILYKLIRRFRDSVYFNRQVHKTSTSLDIILAYHLLFINIHLVAHELQSVSTVFIFLLNSLVFVALYQAVQGYQLNQMKKCETDQIDKRGVHSFNIYCEQMFTMIKRLDDQDKMILFGRLYNHAQDCKNLKTCMCGDLMDKLENIKKFKVFKEKVGIRKDCEDDIVKQSSKETPTITSFNMIKDLHTKELSTFHDQAMTSGTFLNPLFHAQAYTGQLSASPRDGNQDYDGTPHREGEAIRENLLIEDEFQSINVKYEELFGHPIEVEFVEENQWYLDLDRQNHQNDKIRRVFYQFIIQLLENVAIKEPHNASLRLQVTSLLKNQLSKIFRSYYELQKCVQMKDMSLNERYQEFEHHKLIEQQLIGLHGKQQSTLLDVEHLIEYNKSFLKFQKNEIMAARATLNFWRQLLQRDFNSQILQQHGFEITRCFAKVTDAAQEINRISPGDIKFHFRLGMFLIKIINNEYDGVEALRTANIKYVLHSDNKEEGKIDSTGEVPKVVFSEGHGFGLVVLSTNAAQFGRIIHANCEIESIFGYQRKEILNRHISCLMPHLIGKHHDHFVRKFLQSGNIRFSDIIRQSFAQNKE</sequence>
<dbReference type="InterPro" id="IPR035965">
    <property type="entry name" value="PAS-like_dom_sf"/>
</dbReference>
<evidence type="ECO:0000259" key="2">
    <source>
        <dbReference type="PROSITE" id="PS50112"/>
    </source>
</evidence>
<evidence type="ECO:0000256" key="1">
    <source>
        <dbReference type="SAM" id="Phobius"/>
    </source>
</evidence>
<gene>
    <name evidence="3" type="ORF">FGO68_gene3040</name>
</gene>
<reference evidence="3" key="1">
    <citation type="submission" date="2019-06" db="EMBL/GenBank/DDBJ databases">
        <authorList>
            <person name="Zheng W."/>
        </authorList>
    </citation>
    <scope>NUCLEOTIDE SEQUENCE</scope>
    <source>
        <strain evidence="3">QDHG01</strain>
    </source>
</reference>
<organism evidence="3 4">
    <name type="scientific">Halteria grandinella</name>
    <dbReference type="NCBI Taxonomy" id="5974"/>
    <lineage>
        <taxon>Eukaryota</taxon>
        <taxon>Sar</taxon>
        <taxon>Alveolata</taxon>
        <taxon>Ciliophora</taxon>
        <taxon>Intramacronucleata</taxon>
        <taxon>Spirotrichea</taxon>
        <taxon>Stichotrichia</taxon>
        <taxon>Sporadotrichida</taxon>
        <taxon>Halteriidae</taxon>
        <taxon>Halteria</taxon>
    </lineage>
</organism>
<dbReference type="PROSITE" id="PS50112">
    <property type="entry name" value="PAS"/>
    <property type="match status" value="1"/>
</dbReference>
<evidence type="ECO:0000313" key="4">
    <source>
        <dbReference type="Proteomes" id="UP000785679"/>
    </source>
</evidence>
<dbReference type="EMBL" id="RRYP01000226">
    <property type="protein sequence ID" value="TNV87781.1"/>
    <property type="molecule type" value="Genomic_DNA"/>
</dbReference>
<dbReference type="InterPro" id="IPR052994">
    <property type="entry name" value="Tiny_macrocysts_regulators"/>
</dbReference>
<dbReference type="InterPro" id="IPR057352">
    <property type="entry name" value="TPR_TmcB/C"/>
</dbReference>
<dbReference type="OrthoDB" id="297535at2759"/>
<dbReference type="AlphaFoldDB" id="A0A8J8P5G2"/>
<keyword evidence="1" id="KW-0812">Transmembrane</keyword>
<dbReference type="Pfam" id="PF25474">
    <property type="entry name" value="TPR_TmcB"/>
    <property type="match status" value="1"/>
</dbReference>
<proteinExistence type="predicted"/>
<dbReference type="SUPFAM" id="SSF55785">
    <property type="entry name" value="PYP-like sensor domain (PAS domain)"/>
    <property type="match status" value="1"/>
</dbReference>
<feature type="transmembrane region" description="Helical" evidence="1">
    <location>
        <begin position="295"/>
        <end position="319"/>
    </location>
</feature>
<feature type="transmembrane region" description="Helical" evidence="1">
    <location>
        <begin position="162"/>
        <end position="184"/>
    </location>
</feature>
<dbReference type="PANTHER" id="PTHR31600:SF2">
    <property type="entry name" value="GAMETE ENRICHED GENE 10 PROTEIN-RELATED"/>
    <property type="match status" value="1"/>
</dbReference>
<dbReference type="Gene3D" id="3.30.450.20">
    <property type="entry name" value="PAS domain"/>
    <property type="match status" value="1"/>
</dbReference>
<feature type="transmembrane region" description="Helical" evidence="1">
    <location>
        <begin position="385"/>
        <end position="405"/>
    </location>
</feature>
<dbReference type="PANTHER" id="PTHR31600">
    <property type="entry name" value="TINY MACROCYSTS PROTEIN B-RELATED"/>
    <property type="match status" value="1"/>
</dbReference>
<feature type="domain" description="PAS" evidence="2">
    <location>
        <begin position="855"/>
        <end position="903"/>
    </location>
</feature>
<feature type="transmembrane region" description="Helical" evidence="1">
    <location>
        <begin position="261"/>
        <end position="283"/>
    </location>
</feature>
<protein>
    <recommendedName>
        <fullName evidence="2">PAS domain-containing protein</fullName>
    </recommendedName>
</protein>
<comment type="caution">
    <text evidence="3">The sequence shown here is derived from an EMBL/GenBank/DDBJ whole genome shotgun (WGS) entry which is preliminary data.</text>
</comment>
<keyword evidence="1" id="KW-0472">Membrane</keyword>
<evidence type="ECO:0000313" key="3">
    <source>
        <dbReference type="EMBL" id="TNV87781.1"/>
    </source>
</evidence>
<accession>A0A8J8P5G2</accession>
<feature type="transmembrane region" description="Helical" evidence="1">
    <location>
        <begin position="362"/>
        <end position="379"/>
    </location>
</feature>
<keyword evidence="1" id="KW-1133">Transmembrane helix</keyword>
<dbReference type="InterPro" id="IPR000014">
    <property type="entry name" value="PAS"/>
</dbReference>